<feature type="DNA-binding region" description="H-T-H motif" evidence="5">
    <location>
        <begin position="40"/>
        <end position="59"/>
    </location>
</feature>
<evidence type="ECO:0000256" key="1">
    <source>
        <dbReference type="ARBA" id="ARBA00022491"/>
    </source>
</evidence>
<gene>
    <name evidence="8" type="primary">kstR2_10</name>
    <name evidence="8" type="ORF">NCTC10821_03389</name>
</gene>
<keyword evidence="9" id="KW-1185">Reference proteome</keyword>
<evidence type="ECO:0000256" key="5">
    <source>
        <dbReference type="PROSITE-ProRule" id="PRU00335"/>
    </source>
</evidence>
<dbReference type="EMBL" id="UGQT01000001">
    <property type="protein sequence ID" value="STZ59851.1"/>
    <property type="molecule type" value="Genomic_DNA"/>
</dbReference>
<feature type="compositionally biased region" description="Basic and acidic residues" evidence="6">
    <location>
        <begin position="10"/>
        <end position="21"/>
    </location>
</feature>
<accession>A0A378TGC6</accession>
<protein>
    <submittedName>
        <fullName evidence="8">Transcriptional regulator</fullName>
    </submittedName>
</protein>
<keyword evidence="4" id="KW-0804">Transcription</keyword>
<evidence type="ECO:0000259" key="7">
    <source>
        <dbReference type="PROSITE" id="PS50977"/>
    </source>
</evidence>
<dbReference type="InterPro" id="IPR009057">
    <property type="entry name" value="Homeodomain-like_sf"/>
</dbReference>
<evidence type="ECO:0000313" key="9">
    <source>
        <dbReference type="Proteomes" id="UP000254978"/>
    </source>
</evidence>
<keyword evidence="1" id="KW-0678">Repressor</keyword>
<dbReference type="SUPFAM" id="SSF48498">
    <property type="entry name" value="Tetracyclin repressor-like, C-terminal domain"/>
    <property type="match status" value="1"/>
</dbReference>
<evidence type="ECO:0000313" key="8">
    <source>
        <dbReference type="EMBL" id="STZ59851.1"/>
    </source>
</evidence>
<dbReference type="PANTHER" id="PTHR30055:SF234">
    <property type="entry name" value="HTH-TYPE TRANSCRIPTIONAL REGULATOR BETI"/>
    <property type="match status" value="1"/>
</dbReference>
<proteinExistence type="predicted"/>
<dbReference type="GO" id="GO:0003700">
    <property type="term" value="F:DNA-binding transcription factor activity"/>
    <property type="evidence" value="ECO:0007669"/>
    <property type="project" value="TreeGrafter"/>
</dbReference>
<evidence type="ECO:0000256" key="6">
    <source>
        <dbReference type="SAM" id="MobiDB-lite"/>
    </source>
</evidence>
<reference evidence="8 9" key="1">
    <citation type="submission" date="2018-06" db="EMBL/GenBank/DDBJ databases">
        <authorList>
            <consortium name="Pathogen Informatics"/>
            <person name="Doyle S."/>
        </authorList>
    </citation>
    <scope>NUCLEOTIDE SEQUENCE [LARGE SCALE GENOMIC DNA]</scope>
    <source>
        <strain evidence="8 9">NCTC10821</strain>
    </source>
</reference>
<dbReference type="InterPro" id="IPR001647">
    <property type="entry name" value="HTH_TetR"/>
</dbReference>
<dbReference type="Pfam" id="PF00440">
    <property type="entry name" value="TetR_N"/>
    <property type="match status" value="1"/>
</dbReference>
<dbReference type="InterPro" id="IPR039538">
    <property type="entry name" value="BetI_C"/>
</dbReference>
<keyword evidence="3 5" id="KW-0238">DNA-binding</keyword>
<dbReference type="Pfam" id="PF13977">
    <property type="entry name" value="TetR_C_6"/>
    <property type="match status" value="1"/>
</dbReference>
<sequence length="213" mass="22933">MPESAQSARRTQEQRRTDARRRVVDAATELVAHRGSRSVSLADVGTAAGYSRGIVNHHFGSKDRLLAAVLEHSQNFAEPPEAPSGLGRLTSLITTYLGVIRRRSPKPEAFLQLWSESMCTGSDLGPLFAERDSWFRELLAGHIRDGIADGSIRPDADPATTALIVAGMLRGTAMLLFSTARDVEAESIAADAAAMVQRDLAATATRKRAAPAR</sequence>
<dbReference type="OrthoDB" id="9806334at2"/>
<dbReference type="Proteomes" id="UP000254978">
    <property type="component" value="Unassembled WGS sequence"/>
</dbReference>
<dbReference type="InterPro" id="IPR036271">
    <property type="entry name" value="Tet_transcr_reg_TetR-rel_C_sf"/>
</dbReference>
<evidence type="ECO:0000256" key="3">
    <source>
        <dbReference type="ARBA" id="ARBA00023125"/>
    </source>
</evidence>
<dbReference type="Gene3D" id="1.10.10.60">
    <property type="entry name" value="Homeodomain-like"/>
    <property type="match status" value="1"/>
</dbReference>
<feature type="region of interest" description="Disordered" evidence="6">
    <location>
        <begin position="1"/>
        <end position="21"/>
    </location>
</feature>
<dbReference type="PRINTS" id="PR00455">
    <property type="entry name" value="HTHTETR"/>
</dbReference>
<dbReference type="SUPFAM" id="SSF46689">
    <property type="entry name" value="Homeodomain-like"/>
    <property type="match status" value="1"/>
</dbReference>
<dbReference type="InterPro" id="IPR050109">
    <property type="entry name" value="HTH-type_TetR-like_transc_reg"/>
</dbReference>
<name>A0A378TGC6_9MYCO</name>
<dbReference type="GO" id="GO:0000976">
    <property type="term" value="F:transcription cis-regulatory region binding"/>
    <property type="evidence" value="ECO:0007669"/>
    <property type="project" value="TreeGrafter"/>
</dbReference>
<dbReference type="PANTHER" id="PTHR30055">
    <property type="entry name" value="HTH-TYPE TRANSCRIPTIONAL REGULATOR RUTR"/>
    <property type="match status" value="1"/>
</dbReference>
<dbReference type="Gene3D" id="1.10.357.10">
    <property type="entry name" value="Tetracycline Repressor, domain 2"/>
    <property type="match status" value="1"/>
</dbReference>
<organism evidence="8 9">
    <name type="scientific">Mycolicibacterium tokaiense</name>
    <dbReference type="NCBI Taxonomy" id="39695"/>
    <lineage>
        <taxon>Bacteria</taxon>
        <taxon>Bacillati</taxon>
        <taxon>Actinomycetota</taxon>
        <taxon>Actinomycetes</taxon>
        <taxon>Mycobacteriales</taxon>
        <taxon>Mycobacteriaceae</taxon>
        <taxon>Mycolicibacterium</taxon>
    </lineage>
</organism>
<evidence type="ECO:0000256" key="2">
    <source>
        <dbReference type="ARBA" id="ARBA00023015"/>
    </source>
</evidence>
<feature type="domain" description="HTH tetR-type" evidence="7">
    <location>
        <begin position="17"/>
        <end position="77"/>
    </location>
</feature>
<dbReference type="RefSeq" id="WP_115279214.1">
    <property type="nucleotide sequence ID" value="NZ_AP022600.1"/>
</dbReference>
<dbReference type="PROSITE" id="PS50977">
    <property type="entry name" value="HTH_TETR_2"/>
    <property type="match status" value="1"/>
</dbReference>
<dbReference type="AlphaFoldDB" id="A0A378TGC6"/>
<keyword evidence="2" id="KW-0805">Transcription regulation</keyword>
<evidence type="ECO:0000256" key="4">
    <source>
        <dbReference type="ARBA" id="ARBA00023163"/>
    </source>
</evidence>